<dbReference type="InterPro" id="IPR050555">
    <property type="entry name" value="Bact_Solute-Bind_Prot2"/>
</dbReference>
<comment type="similarity">
    <text evidence="2">Belongs to the bacterial solute-binding protein 2 family.</text>
</comment>
<evidence type="ECO:0000259" key="4">
    <source>
        <dbReference type="Pfam" id="PF13407"/>
    </source>
</evidence>
<dbReference type="Proteomes" id="UP000532373">
    <property type="component" value="Unassembled WGS sequence"/>
</dbReference>
<dbReference type="GO" id="GO:0030246">
    <property type="term" value="F:carbohydrate binding"/>
    <property type="evidence" value="ECO:0007669"/>
    <property type="project" value="TreeGrafter"/>
</dbReference>
<feature type="signal peptide" evidence="3">
    <location>
        <begin position="1"/>
        <end position="28"/>
    </location>
</feature>
<evidence type="ECO:0000256" key="3">
    <source>
        <dbReference type="SAM" id="SignalP"/>
    </source>
</evidence>
<name>A0A8E1WM14_9HYPH</name>
<comment type="subcellular location">
    <subcellularLocation>
        <location evidence="1">Periplasm</location>
    </subcellularLocation>
</comment>
<evidence type="ECO:0000256" key="1">
    <source>
        <dbReference type="ARBA" id="ARBA00004418"/>
    </source>
</evidence>
<protein>
    <submittedName>
        <fullName evidence="5">ABC-type sugar transport system substrate-binding protein</fullName>
    </submittedName>
</protein>
<dbReference type="Gene3D" id="3.40.50.2300">
    <property type="match status" value="2"/>
</dbReference>
<gene>
    <name evidence="5" type="ORF">HNQ96_005939</name>
</gene>
<feature type="chain" id="PRO_5034514302" evidence="3">
    <location>
        <begin position="29"/>
        <end position="375"/>
    </location>
</feature>
<dbReference type="InterPro" id="IPR025997">
    <property type="entry name" value="SBP_2_dom"/>
</dbReference>
<dbReference type="GO" id="GO:0030288">
    <property type="term" value="C:outer membrane-bounded periplasmic space"/>
    <property type="evidence" value="ECO:0007669"/>
    <property type="project" value="TreeGrafter"/>
</dbReference>
<keyword evidence="5" id="KW-0762">Sugar transport</keyword>
<keyword evidence="5" id="KW-0813">Transport</keyword>
<accession>A0A8E1WM14</accession>
<dbReference type="InterPro" id="IPR028082">
    <property type="entry name" value="Peripla_BP_I"/>
</dbReference>
<evidence type="ECO:0000256" key="2">
    <source>
        <dbReference type="ARBA" id="ARBA00007639"/>
    </source>
</evidence>
<dbReference type="PANTHER" id="PTHR30036:SF7">
    <property type="entry name" value="ABC TRANSPORTER PERIPLASMIC-BINDING PROTEIN YPHF"/>
    <property type="match status" value="1"/>
</dbReference>
<dbReference type="EMBL" id="JACHGI010000022">
    <property type="protein sequence ID" value="MBB6470045.1"/>
    <property type="molecule type" value="Genomic_DNA"/>
</dbReference>
<dbReference type="PANTHER" id="PTHR30036">
    <property type="entry name" value="D-XYLOSE-BINDING PERIPLASMIC PROTEIN"/>
    <property type="match status" value="1"/>
</dbReference>
<keyword evidence="3" id="KW-0732">Signal</keyword>
<proteinExistence type="inferred from homology"/>
<dbReference type="Pfam" id="PF13407">
    <property type="entry name" value="Peripla_BP_4"/>
    <property type="match status" value="1"/>
</dbReference>
<dbReference type="AlphaFoldDB" id="A0A8E1WM14"/>
<dbReference type="SUPFAM" id="SSF53822">
    <property type="entry name" value="Periplasmic binding protein-like I"/>
    <property type="match status" value="1"/>
</dbReference>
<organism evidence="5 6">
    <name type="scientific">Aminobacter carboxidus</name>
    <dbReference type="NCBI Taxonomy" id="376165"/>
    <lineage>
        <taxon>Bacteria</taxon>
        <taxon>Pseudomonadati</taxon>
        <taxon>Pseudomonadota</taxon>
        <taxon>Alphaproteobacteria</taxon>
        <taxon>Hyphomicrobiales</taxon>
        <taxon>Phyllobacteriaceae</taxon>
        <taxon>Aminobacter</taxon>
    </lineage>
</organism>
<reference evidence="5 6" key="1">
    <citation type="submission" date="2020-08" db="EMBL/GenBank/DDBJ databases">
        <title>Genomic Encyclopedia of Type Strains, Phase IV (KMG-IV): sequencing the most valuable type-strain genomes for metagenomic binning, comparative biology and taxonomic classification.</title>
        <authorList>
            <person name="Goeker M."/>
        </authorList>
    </citation>
    <scope>NUCLEOTIDE SEQUENCE [LARGE SCALE GENOMIC DNA]</scope>
    <source>
        <strain evidence="5 6">DSM 17454</strain>
    </source>
</reference>
<dbReference type="RefSeq" id="WP_184773933.1">
    <property type="nucleotide sequence ID" value="NZ_JACHGI010000022.1"/>
</dbReference>
<comment type="caution">
    <text evidence="5">The sequence shown here is derived from an EMBL/GenBank/DDBJ whole genome shotgun (WGS) entry which is preliminary data.</text>
</comment>
<evidence type="ECO:0000313" key="6">
    <source>
        <dbReference type="Proteomes" id="UP000532373"/>
    </source>
</evidence>
<sequence>MNGTSQKMTGVALIAFALAATTALPASAVDQGAIDFARKVVDQATNTVMSRDPLGAGSSRWTGAETSPKPVKDATIAVVPCPLALSVCQTALADATAAAEAIGWKVIPIDSKGDPAVAQKAVEAAINRDVSCVLTIGSPSRDIRAQIQRGKEKGIAFVTGFADDPREFGGDIGFGIDQTAAGKLLAAYVVANGGGNVVMFTASAFPQLGQRLQGFKDYLAEHGGDVAKVVEDVEFNVGAGASDLITKTQALLTKHPKDSIRWVLGPYDEALVPVLATARQRDRTEIKALGFDGEPVALDSIVSGGGQVATISWGLEWVAWAGIDECNRAINKAEVGVNKDFPLQLTIQSNAAPGKRYDPGFDFKAKFRESWAAAE</sequence>
<feature type="domain" description="Periplasmic binding protein" evidence="4">
    <location>
        <begin position="76"/>
        <end position="331"/>
    </location>
</feature>
<evidence type="ECO:0000313" key="5">
    <source>
        <dbReference type="EMBL" id="MBB6470045.1"/>
    </source>
</evidence>